<evidence type="ECO:0000313" key="3">
    <source>
        <dbReference type="Proteomes" id="UP000308528"/>
    </source>
</evidence>
<keyword evidence="1" id="KW-1133">Transmembrane helix</keyword>
<keyword evidence="3" id="KW-1185">Reference proteome</keyword>
<gene>
    <name evidence="2" type="ORF">E4021_10540</name>
</gene>
<feature type="transmembrane region" description="Helical" evidence="1">
    <location>
        <begin position="197"/>
        <end position="223"/>
    </location>
</feature>
<dbReference type="EMBL" id="SRSF01000003">
    <property type="protein sequence ID" value="THH40032.1"/>
    <property type="molecule type" value="Genomic_DNA"/>
</dbReference>
<feature type="transmembrane region" description="Helical" evidence="1">
    <location>
        <begin position="324"/>
        <end position="344"/>
    </location>
</feature>
<proteinExistence type="predicted"/>
<feature type="transmembrane region" description="Helical" evidence="1">
    <location>
        <begin position="164"/>
        <end position="185"/>
    </location>
</feature>
<dbReference type="RefSeq" id="WP_136459149.1">
    <property type="nucleotide sequence ID" value="NZ_SRSF01000003.1"/>
</dbReference>
<reference evidence="2 3" key="1">
    <citation type="submission" date="2019-04" db="EMBL/GenBank/DDBJ databases">
        <title>Lewinella litorea sp. nov., isolated from a marine sand.</title>
        <authorList>
            <person name="Yoon J.-H."/>
        </authorList>
    </citation>
    <scope>NUCLEOTIDE SEQUENCE [LARGE SCALE GENOMIC DNA]</scope>
    <source>
        <strain evidence="2 3">HSMS-39</strain>
    </source>
</reference>
<accession>A0A4S4NJR1</accession>
<name>A0A4S4NJR1_9BACT</name>
<feature type="transmembrane region" description="Helical" evidence="1">
    <location>
        <begin position="99"/>
        <end position="119"/>
    </location>
</feature>
<feature type="transmembrane region" description="Helical" evidence="1">
    <location>
        <begin position="126"/>
        <end position="144"/>
    </location>
</feature>
<dbReference type="AlphaFoldDB" id="A0A4S4NJR1"/>
<feature type="transmembrane region" description="Helical" evidence="1">
    <location>
        <begin position="386"/>
        <end position="402"/>
    </location>
</feature>
<evidence type="ECO:0000256" key="1">
    <source>
        <dbReference type="SAM" id="Phobius"/>
    </source>
</evidence>
<feature type="transmembrane region" description="Helical" evidence="1">
    <location>
        <begin position="243"/>
        <end position="262"/>
    </location>
</feature>
<dbReference type="OrthoDB" id="870007at2"/>
<keyword evidence="1" id="KW-0812">Transmembrane</keyword>
<keyword evidence="1" id="KW-0472">Membrane</keyword>
<evidence type="ECO:0008006" key="4">
    <source>
        <dbReference type="Google" id="ProtNLM"/>
    </source>
</evidence>
<comment type="caution">
    <text evidence="2">The sequence shown here is derived from an EMBL/GenBank/DDBJ whole genome shotgun (WGS) entry which is preliminary data.</text>
</comment>
<sequence>MSLSRRRLLWLLLAGFVVGDLAYSFVQYYQQPLDGDVAWNLLPAHEVKPVLNDIFGLQTWRDGRTYPNPNRFFCHWSFREYFLAAPRLLQLFVDPVTSVYLAAGLAKLGVHLGLLFLLARAVLGHWRVRNLAFVGILALLTPFFQGNGYRHDLGIIDPSVTYTFFYALPAAVLLLFLLPFFDLLYHDKREGMSWPRYLLWSLLAVVVCLSGPLNPAVILVATAVAGPLLQLRIVRRGWPSVPMAYYALWGWAAALALYSLYVGSFNSLTIANEQPLADLYARWPEGVFRQFTRKLAWPVLIVALGITHFLLRRRGESAGRWVRLLQWVGLFGLLYLILLPLGGYRAYRGLILRYDTILPVTLSVLLVYATGIRHLLASWVPARQRWWLLVLPVAVGLIFTLADRTDSSRYRCEATALRTLATSTSDTVALPADCPVLSWEPFTDPAYSEMNVRLLRRWGIVDRPLLYYNRQR</sequence>
<protein>
    <recommendedName>
        <fullName evidence="4">Glycosyltransferase RgtA/B/C/D-like domain-containing protein</fullName>
    </recommendedName>
</protein>
<evidence type="ECO:0000313" key="2">
    <source>
        <dbReference type="EMBL" id="THH40032.1"/>
    </source>
</evidence>
<organism evidence="2 3">
    <name type="scientific">Neolewinella litorea</name>
    <dbReference type="NCBI Taxonomy" id="2562452"/>
    <lineage>
        <taxon>Bacteria</taxon>
        <taxon>Pseudomonadati</taxon>
        <taxon>Bacteroidota</taxon>
        <taxon>Saprospiria</taxon>
        <taxon>Saprospirales</taxon>
        <taxon>Lewinellaceae</taxon>
        <taxon>Neolewinella</taxon>
    </lineage>
</organism>
<dbReference type="Proteomes" id="UP000308528">
    <property type="component" value="Unassembled WGS sequence"/>
</dbReference>
<feature type="transmembrane region" description="Helical" evidence="1">
    <location>
        <begin position="356"/>
        <end position="380"/>
    </location>
</feature>
<feature type="transmembrane region" description="Helical" evidence="1">
    <location>
        <begin position="295"/>
        <end position="312"/>
    </location>
</feature>